<keyword evidence="2" id="KW-1185">Reference proteome</keyword>
<sequence>MISILAPTLPSAAGGGVVTLHARRRGVLVTQGTCNIPPSTASSSSRPSCFCFTYSALWSFRRLFPSPSLVITCMSNPLDS</sequence>
<comment type="caution">
    <text evidence="1">The sequence shown here is derived from an EMBL/GenBank/DDBJ whole genome shotgun (WGS) entry which is preliminary data.</text>
</comment>
<proteinExistence type="predicted"/>
<reference evidence="1 2" key="1">
    <citation type="submission" date="2019-05" db="EMBL/GenBank/DDBJ databases">
        <title>Another draft genome of Portunus trituberculatus and its Hox gene families provides insights of decapod evolution.</title>
        <authorList>
            <person name="Jeong J.-H."/>
            <person name="Song I."/>
            <person name="Kim S."/>
            <person name="Choi T."/>
            <person name="Kim D."/>
            <person name="Ryu S."/>
            <person name="Kim W."/>
        </authorList>
    </citation>
    <scope>NUCLEOTIDE SEQUENCE [LARGE SCALE GENOMIC DNA]</scope>
    <source>
        <tissue evidence="1">Muscle</tissue>
    </source>
</reference>
<accession>A0A5B7JRJ9</accession>
<organism evidence="1 2">
    <name type="scientific">Portunus trituberculatus</name>
    <name type="common">Swimming crab</name>
    <name type="synonym">Neptunus trituberculatus</name>
    <dbReference type="NCBI Taxonomy" id="210409"/>
    <lineage>
        <taxon>Eukaryota</taxon>
        <taxon>Metazoa</taxon>
        <taxon>Ecdysozoa</taxon>
        <taxon>Arthropoda</taxon>
        <taxon>Crustacea</taxon>
        <taxon>Multicrustacea</taxon>
        <taxon>Malacostraca</taxon>
        <taxon>Eumalacostraca</taxon>
        <taxon>Eucarida</taxon>
        <taxon>Decapoda</taxon>
        <taxon>Pleocyemata</taxon>
        <taxon>Brachyura</taxon>
        <taxon>Eubrachyura</taxon>
        <taxon>Portunoidea</taxon>
        <taxon>Portunidae</taxon>
        <taxon>Portuninae</taxon>
        <taxon>Portunus</taxon>
    </lineage>
</organism>
<dbReference type="AlphaFoldDB" id="A0A5B7JRJ9"/>
<evidence type="ECO:0000313" key="2">
    <source>
        <dbReference type="Proteomes" id="UP000324222"/>
    </source>
</evidence>
<dbReference type="Proteomes" id="UP000324222">
    <property type="component" value="Unassembled WGS sequence"/>
</dbReference>
<name>A0A5B7JRJ9_PORTR</name>
<protein>
    <submittedName>
        <fullName evidence="1">Uncharacterized protein</fullName>
    </submittedName>
</protein>
<gene>
    <name evidence="1" type="ORF">E2C01_092374</name>
</gene>
<evidence type="ECO:0000313" key="1">
    <source>
        <dbReference type="EMBL" id="MPC97083.1"/>
    </source>
</evidence>
<dbReference type="EMBL" id="VSRR010108540">
    <property type="protein sequence ID" value="MPC97083.1"/>
    <property type="molecule type" value="Genomic_DNA"/>
</dbReference>